<feature type="transmembrane region" description="Helical" evidence="6">
    <location>
        <begin position="231"/>
        <end position="253"/>
    </location>
</feature>
<dbReference type="Proteomes" id="UP000297391">
    <property type="component" value="Unassembled WGS sequence"/>
</dbReference>
<sequence>MGAFSLLAIACLTIMVGCVIVPGLPSIAKHLGTESGAGLLVTIPSLGVILFGPLAGRFIDKMGLYKAVCVGLFLYGLLGAGGAFLAGHLLVFTDRLLLGGATALVMAGGTGLISTFYQGKARLQMIANQGMAIELGGVIFLFLGGLLATAGWRWPFVLYLASWIMLAMLIVFVPRPDGEAMETTEGTAHQAVPRALKHVFAVAIFSMLAFFTAIISLPLKLHAMGLSEAETGYYLAFVSLVAVAAAALMPAVVTRLKERGTLSLAFVCYAAAHTLFAFSPNLELIVFGGVFMGAGFGFSVPLVNHMTIEQSHAQVRGRNLAYLSMAIFAGQFLCSAIELVPGNSAIVFIGSAVLSAIVAFWCPLSHEARKAAMNVSHSARQTEVRDRVRHERKV</sequence>
<feature type="transmembrane region" description="Helical" evidence="6">
    <location>
        <begin position="156"/>
        <end position="174"/>
    </location>
</feature>
<feature type="transmembrane region" description="Helical" evidence="6">
    <location>
        <begin position="96"/>
        <end position="119"/>
    </location>
</feature>
<dbReference type="GO" id="GO:0005886">
    <property type="term" value="C:plasma membrane"/>
    <property type="evidence" value="ECO:0007669"/>
    <property type="project" value="UniProtKB-SubCell"/>
</dbReference>
<dbReference type="GO" id="GO:0022857">
    <property type="term" value="F:transmembrane transporter activity"/>
    <property type="evidence" value="ECO:0007669"/>
    <property type="project" value="InterPro"/>
</dbReference>
<name>A0A4Z0AQA3_9PSED</name>
<keyword evidence="9" id="KW-1185">Reference proteome</keyword>
<keyword evidence="5 6" id="KW-0472">Membrane</keyword>
<feature type="transmembrane region" description="Helical" evidence="6">
    <location>
        <begin position="37"/>
        <end position="55"/>
    </location>
</feature>
<dbReference type="AlphaFoldDB" id="A0A4Z0AQA3"/>
<dbReference type="InterPro" id="IPR020846">
    <property type="entry name" value="MFS_dom"/>
</dbReference>
<gene>
    <name evidence="8" type="ORF">DYL59_15835</name>
</gene>
<feature type="transmembrane region" description="Helical" evidence="6">
    <location>
        <begin position="284"/>
        <end position="308"/>
    </location>
</feature>
<comment type="caution">
    <text evidence="8">The sequence shown here is derived from an EMBL/GenBank/DDBJ whole genome shotgun (WGS) entry which is preliminary data.</text>
</comment>
<evidence type="ECO:0000256" key="4">
    <source>
        <dbReference type="ARBA" id="ARBA00022989"/>
    </source>
</evidence>
<dbReference type="Gene3D" id="1.20.1250.20">
    <property type="entry name" value="MFS general substrate transporter like domains"/>
    <property type="match status" value="1"/>
</dbReference>
<dbReference type="OrthoDB" id="8708623at2"/>
<keyword evidence="4 6" id="KW-1133">Transmembrane helix</keyword>
<protein>
    <submittedName>
        <fullName evidence="8">MFS transporter</fullName>
    </submittedName>
</protein>
<evidence type="ECO:0000313" key="8">
    <source>
        <dbReference type="EMBL" id="TFY88339.1"/>
    </source>
</evidence>
<evidence type="ECO:0000259" key="7">
    <source>
        <dbReference type="PROSITE" id="PS50850"/>
    </source>
</evidence>
<evidence type="ECO:0000256" key="2">
    <source>
        <dbReference type="ARBA" id="ARBA00022475"/>
    </source>
</evidence>
<evidence type="ECO:0000313" key="9">
    <source>
        <dbReference type="Proteomes" id="UP000297391"/>
    </source>
</evidence>
<feature type="domain" description="Major facilitator superfamily (MFS) profile" evidence="7">
    <location>
        <begin position="1"/>
        <end position="370"/>
    </location>
</feature>
<evidence type="ECO:0000256" key="5">
    <source>
        <dbReference type="ARBA" id="ARBA00023136"/>
    </source>
</evidence>
<organism evidence="8 9">
    <name type="scientific">Pseudomonas kairouanensis</name>
    <dbReference type="NCBI Taxonomy" id="2293832"/>
    <lineage>
        <taxon>Bacteria</taxon>
        <taxon>Pseudomonadati</taxon>
        <taxon>Pseudomonadota</taxon>
        <taxon>Gammaproteobacteria</taxon>
        <taxon>Pseudomonadales</taxon>
        <taxon>Pseudomonadaceae</taxon>
        <taxon>Pseudomonas</taxon>
    </lineage>
</organism>
<dbReference type="Pfam" id="PF07690">
    <property type="entry name" value="MFS_1"/>
    <property type="match status" value="1"/>
</dbReference>
<dbReference type="PANTHER" id="PTHR43124:SF3">
    <property type="entry name" value="CHLORAMPHENICOL EFFLUX PUMP RV0191"/>
    <property type="match status" value="1"/>
</dbReference>
<dbReference type="PANTHER" id="PTHR43124">
    <property type="entry name" value="PURINE EFFLUX PUMP PBUE"/>
    <property type="match status" value="1"/>
</dbReference>
<feature type="transmembrane region" description="Helical" evidence="6">
    <location>
        <begin position="260"/>
        <end position="278"/>
    </location>
</feature>
<reference evidence="8 9" key="1">
    <citation type="journal article" date="2019" name="Syst. Appl. Microbiol.">
        <title>New species of pathogenic Pseudomonas isolated from citrus in Tunisia: Proposal of Pseudomonas kairouanensis sp. nov. and Pseudomonas nabeulensis sp. nov.</title>
        <authorList>
            <person name="Oueslati M."/>
            <person name="Mulet M."/>
            <person name="Gomila M."/>
            <person name="Berge O."/>
            <person name="Hajlaoui M.R."/>
            <person name="Lalucat J."/>
            <person name="Sadfi-Zouaoui N."/>
            <person name="Garcia-Valdes E."/>
        </authorList>
    </citation>
    <scope>NUCLEOTIDE SEQUENCE [LARGE SCALE GENOMIC DNA]</scope>
    <source>
        <strain evidence="8 9">KC12</strain>
    </source>
</reference>
<evidence type="ECO:0000256" key="3">
    <source>
        <dbReference type="ARBA" id="ARBA00022692"/>
    </source>
</evidence>
<dbReference type="EMBL" id="QUZU01000018">
    <property type="protein sequence ID" value="TFY88339.1"/>
    <property type="molecule type" value="Genomic_DNA"/>
</dbReference>
<feature type="transmembrane region" description="Helical" evidence="6">
    <location>
        <begin position="345"/>
        <end position="364"/>
    </location>
</feature>
<evidence type="ECO:0000256" key="1">
    <source>
        <dbReference type="ARBA" id="ARBA00004651"/>
    </source>
</evidence>
<evidence type="ECO:0000256" key="6">
    <source>
        <dbReference type="SAM" id="Phobius"/>
    </source>
</evidence>
<keyword evidence="3 6" id="KW-0812">Transmembrane</keyword>
<proteinExistence type="predicted"/>
<feature type="transmembrane region" description="Helical" evidence="6">
    <location>
        <begin position="67"/>
        <end position="90"/>
    </location>
</feature>
<comment type="subcellular location">
    <subcellularLocation>
        <location evidence="1">Cell membrane</location>
        <topology evidence="1">Multi-pass membrane protein</topology>
    </subcellularLocation>
</comment>
<feature type="transmembrane region" description="Helical" evidence="6">
    <location>
        <begin position="195"/>
        <end position="219"/>
    </location>
</feature>
<accession>A0A4Z0AQA3</accession>
<feature type="transmembrane region" description="Helical" evidence="6">
    <location>
        <begin position="131"/>
        <end position="150"/>
    </location>
</feature>
<dbReference type="InterPro" id="IPR011701">
    <property type="entry name" value="MFS"/>
</dbReference>
<keyword evidence="2" id="KW-1003">Cell membrane</keyword>
<dbReference type="CDD" id="cd17473">
    <property type="entry name" value="MFS_arabinose_efflux_permease_like"/>
    <property type="match status" value="1"/>
</dbReference>
<dbReference type="InterPro" id="IPR036259">
    <property type="entry name" value="MFS_trans_sf"/>
</dbReference>
<feature type="transmembrane region" description="Helical" evidence="6">
    <location>
        <begin position="320"/>
        <end position="339"/>
    </location>
</feature>
<dbReference type="InterPro" id="IPR050189">
    <property type="entry name" value="MFS_Efflux_Transporters"/>
</dbReference>
<dbReference type="SUPFAM" id="SSF103473">
    <property type="entry name" value="MFS general substrate transporter"/>
    <property type="match status" value="1"/>
</dbReference>
<dbReference type="PROSITE" id="PS50850">
    <property type="entry name" value="MFS"/>
    <property type="match status" value="1"/>
</dbReference>